<evidence type="ECO:0000259" key="2">
    <source>
        <dbReference type="Pfam" id="PF04773"/>
    </source>
</evidence>
<evidence type="ECO:0000313" key="3">
    <source>
        <dbReference type="EMBL" id="QYC11058.1"/>
    </source>
</evidence>
<sequence length="323" mass="34492">MTSVTTSKPDRVSRADREAARWVADQQSGLLDDAGSAHLDAWLQSAENAAAFERAQALWLEMGEAAVRPAPQTAPPPRRRRASPRDGRRSRAPLIATGVAAALAVAFVALDGPTRLRADAITRPGEQRTLTLADGSTVRLNTDSAVQVAYAPDRRTVRLLRGEAAFTVAPNPNRPFTVEAGGGSTTALGTRFIVRRDGVQTRVSVTEHAVRVASNPASVVVAQDQTSTYGPRQAPSVPVASSVGVGAWQDGWLVFDDQPLSAVVSEIGRYSTLPMTVIGRKARDRRVSGAFRIDQPDQTVTRLEQTLGLRSTHLLGGAVIVHD</sequence>
<dbReference type="Pfam" id="PF04773">
    <property type="entry name" value="FecR"/>
    <property type="match status" value="1"/>
</dbReference>
<dbReference type="InterPro" id="IPR012373">
    <property type="entry name" value="Ferrdict_sens_TM"/>
</dbReference>
<dbReference type="PIRSF" id="PIRSF018266">
    <property type="entry name" value="FecR"/>
    <property type="match status" value="1"/>
</dbReference>
<organism evidence="3 4">
    <name type="scientific">Brevundimonas nasdae</name>
    <dbReference type="NCBI Taxonomy" id="172043"/>
    <lineage>
        <taxon>Bacteria</taxon>
        <taxon>Pseudomonadati</taxon>
        <taxon>Pseudomonadota</taxon>
        <taxon>Alphaproteobacteria</taxon>
        <taxon>Caulobacterales</taxon>
        <taxon>Caulobacteraceae</taxon>
        <taxon>Brevundimonas</taxon>
    </lineage>
</organism>
<evidence type="ECO:0000313" key="4">
    <source>
        <dbReference type="Proteomes" id="UP000824334"/>
    </source>
</evidence>
<gene>
    <name evidence="3" type="ORF">KWG56_03345</name>
</gene>
<proteinExistence type="predicted"/>
<dbReference type="InterPro" id="IPR006860">
    <property type="entry name" value="FecR"/>
</dbReference>
<dbReference type="Proteomes" id="UP000824334">
    <property type="component" value="Chromosome"/>
</dbReference>
<evidence type="ECO:0000256" key="1">
    <source>
        <dbReference type="SAM" id="MobiDB-lite"/>
    </source>
</evidence>
<accession>A0ABX8TJU2</accession>
<name>A0ABX8TJU2_9CAUL</name>
<reference evidence="3 4" key="1">
    <citation type="submission" date="2021-07" db="EMBL/GenBank/DDBJ databases">
        <title>Isolation and characterization of bacteria from a gold mining with a capacity of golden bioaccumulation.</title>
        <authorList>
            <person name="Yang X.J."/>
        </authorList>
    </citation>
    <scope>NUCLEOTIDE SEQUENCE [LARGE SCALE GENOMIC DNA]</scope>
    <source>
        <strain evidence="3 4">Au29</strain>
    </source>
</reference>
<feature type="domain" description="FecR protein" evidence="2">
    <location>
        <begin position="121"/>
        <end position="210"/>
    </location>
</feature>
<protein>
    <submittedName>
        <fullName evidence="3">FecR family protein</fullName>
    </submittedName>
</protein>
<dbReference type="GeneID" id="94374285"/>
<dbReference type="PANTHER" id="PTHR30273:SF2">
    <property type="entry name" value="PROTEIN FECR"/>
    <property type="match status" value="1"/>
</dbReference>
<feature type="region of interest" description="Disordered" evidence="1">
    <location>
        <begin position="67"/>
        <end position="91"/>
    </location>
</feature>
<dbReference type="RefSeq" id="WP_219353712.1">
    <property type="nucleotide sequence ID" value="NZ_CP080034.1"/>
</dbReference>
<dbReference type="EMBL" id="CP080034">
    <property type="protein sequence ID" value="QYC11058.1"/>
    <property type="molecule type" value="Genomic_DNA"/>
</dbReference>
<keyword evidence="4" id="KW-1185">Reference proteome</keyword>
<dbReference type="PANTHER" id="PTHR30273">
    <property type="entry name" value="PERIPLASMIC SIGNAL SENSOR AND SIGMA FACTOR ACTIVATOR FECR-RELATED"/>
    <property type="match status" value="1"/>
</dbReference>